<dbReference type="Pfam" id="PF00005">
    <property type="entry name" value="ABC_tran"/>
    <property type="match status" value="2"/>
</dbReference>
<dbReference type="EMBL" id="JBEPSH010000001">
    <property type="protein sequence ID" value="MET4575219.1"/>
    <property type="molecule type" value="Genomic_DNA"/>
</dbReference>
<keyword evidence="3" id="KW-0547">Nucleotide-binding</keyword>
<dbReference type="InterPro" id="IPR017871">
    <property type="entry name" value="ABC_transporter-like_CS"/>
</dbReference>
<accession>A0ABV2Q2H8</accession>
<dbReference type="PANTHER" id="PTHR19211:SF14">
    <property type="entry name" value="ATP-BINDING CASSETTE SUB-FAMILY F MEMBER 1"/>
    <property type="match status" value="1"/>
</dbReference>
<feature type="compositionally biased region" description="Basic and acidic residues" evidence="5">
    <location>
        <begin position="655"/>
        <end position="665"/>
    </location>
</feature>
<dbReference type="InterPro" id="IPR003593">
    <property type="entry name" value="AAA+_ATPase"/>
</dbReference>
<dbReference type="InterPro" id="IPR032781">
    <property type="entry name" value="ABC_tran_Xtn"/>
</dbReference>
<dbReference type="InterPro" id="IPR003439">
    <property type="entry name" value="ABC_transporter-like_ATP-bd"/>
</dbReference>
<name>A0ABV2Q2H8_9BURK</name>
<keyword evidence="2" id="KW-0677">Repeat</keyword>
<evidence type="ECO:0000256" key="3">
    <source>
        <dbReference type="ARBA" id="ARBA00022741"/>
    </source>
</evidence>
<dbReference type="Gene3D" id="3.40.50.300">
    <property type="entry name" value="P-loop containing nucleotide triphosphate hydrolases"/>
    <property type="match status" value="2"/>
</dbReference>
<dbReference type="CDD" id="cd03221">
    <property type="entry name" value="ABCF_EF-3"/>
    <property type="match status" value="2"/>
</dbReference>
<dbReference type="RefSeq" id="WP_354440532.1">
    <property type="nucleotide sequence ID" value="NZ_JBEPSH010000001.1"/>
</dbReference>
<feature type="domain" description="ABC transporter" evidence="6">
    <location>
        <begin position="2"/>
        <end position="254"/>
    </location>
</feature>
<organism evidence="7 8">
    <name type="scientific">Ottowia thiooxydans</name>
    <dbReference type="NCBI Taxonomy" id="219182"/>
    <lineage>
        <taxon>Bacteria</taxon>
        <taxon>Pseudomonadati</taxon>
        <taxon>Pseudomonadota</taxon>
        <taxon>Betaproteobacteria</taxon>
        <taxon>Burkholderiales</taxon>
        <taxon>Comamonadaceae</taxon>
        <taxon>Ottowia</taxon>
    </lineage>
</organism>
<evidence type="ECO:0000313" key="8">
    <source>
        <dbReference type="Proteomes" id="UP001549320"/>
    </source>
</evidence>
<keyword evidence="8" id="KW-1185">Reference proteome</keyword>
<evidence type="ECO:0000256" key="1">
    <source>
        <dbReference type="ARBA" id="ARBA00022475"/>
    </source>
</evidence>
<sequence>MISLLNLTLRRGAKVLLNGANATIHPGEKVALIGRNGAGKSTLFGLLNGTLNEDGGDFHMPAGWRLAQVAQNMPETTETATDFVLSGDTRLMELRDQLAEAERLVTEDPLDLDAGMAIGQAHSDLHDAGAHDATSRAQALILGLGFKVDELDRPVNSFSGGWRMRLQLARALMAPSDLLLLDEPTNHLDLDALVWLESWLARYPGTLIVISHDREFLDAVTSVTLHIEHARLTRYGGNYSSFEELRAQQLSLQQAAFSKQQEKVAHLQKFIDRFKAKASKARQAQSRVKALERMEKIAPVLADAEFQFEFKEPANLPNPMLAMRDAAFGYRAPEASAKVAAARAEASALPDLPEYATSALLNAELAARGELPPELEAGDRLILQGVTRTVLAGQRIGILGANGQGKSTLVKTVARAMPLLGGTLTEGKGLSIGYFAQQELDVLRPQDTPLEHMVRLARETGQANAEGAREQQLRNFLGTFSFPGEMVLQPVGQFSGGEKARLVLAMIVWQRPNLLLLDEPTNHLDLATREALAVALNEFEGTVMLVSHDRALLRSVCDEFWLVARGNISDFEGDLDDYQRYLLDEAKRLREAAKEVAVASTSPASHRLEDSQVPVETKPKLAETGVTSVGAAERRKQTAQRRQALAAQLRPHNKAQADAEARMSQLQKEKAELEARLSTPLPPAELADAGKRLKSIDDALTKAEESWLAAGESIDQIKSMDAALSD</sequence>
<keyword evidence="1" id="KW-1003">Cell membrane</keyword>
<dbReference type="SMART" id="SM00382">
    <property type="entry name" value="AAA"/>
    <property type="match status" value="2"/>
</dbReference>
<dbReference type="InterPro" id="IPR027417">
    <property type="entry name" value="P-loop_NTPase"/>
</dbReference>
<protein>
    <submittedName>
        <fullName evidence="7">ATP-binding cassette subfamily F protein 3</fullName>
    </submittedName>
</protein>
<comment type="caution">
    <text evidence="7">The sequence shown here is derived from an EMBL/GenBank/DDBJ whole genome shotgun (WGS) entry which is preliminary data.</text>
</comment>
<feature type="domain" description="ABC transporter" evidence="6">
    <location>
        <begin position="360"/>
        <end position="590"/>
    </location>
</feature>
<evidence type="ECO:0000256" key="2">
    <source>
        <dbReference type="ARBA" id="ARBA00022737"/>
    </source>
</evidence>
<dbReference type="InterPro" id="IPR050611">
    <property type="entry name" value="ABCF"/>
</dbReference>
<dbReference type="Proteomes" id="UP001549320">
    <property type="component" value="Unassembled WGS sequence"/>
</dbReference>
<evidence type="ECO:0000256" key="5">
    <source>
        <dbReference type="SAM" id="MobiDB-lite"/>
    </source>
</evidence>
<keyword evidence="1" id="KW-0472">Membrane</keyword>
<evidence type="ECO:0000313" key="7">
    <source>
        <dbReference type="EMBL" id="MET4575219.1"/>
    </source>
</evidence>
<evidence type="ECO:0000259" key="6">
    <source>
        <dbReference type="PROSITE" id="PS50893"/>
    </source>
</evidence>
<proteinExistence type="predicted"/>
<keyword evidence="4 7" id="KW-0067">ATP-binding</keyword>
<dbReference type="GO" id="GO:0005524">
    <property type="term" value="F:ATP binding"/>
    <property type="evidence" value="ECO:0007669"/>
    <property type="project" value="UniProtKB-KW"/>
</dbReference>
<feature type="compositionally biased region" description="Low complexity" evidence="5">
    <location>
        <begin position="640"/>
        <end position="650"/>
    </location>
</feature>
<dbReference type="Pfam" id="PF12848">
    <property type="entry name" value="ABC_tran_Xtn"/>
    <property type="match status" value="1"/>
</dbReference>
<gene>
    <name evidence="7" type="ORF">ABIE13_000316</name>
</gene>
<dbReference type="SUPFAM" id="SSF52540">
    <property type="entry name" value="P-loop containing nucleoside triphosphate hydrolases"/>
    <property type="match status" value="2"/>
</dbReference>
<feature type="region of interest" description="Disordered" evidence="5">
    <location>
        <begin position="598"/>
        <end position="665"/>
    </location>
</feature>
<dbReference type="PANTHER" id="PTHR19211">
    <property type="entry name" value="ATP-BINDING TRANSPORT PROTEIN-RELATED"/>
    <property type="match status" value="1"/>
</dbReference>
<reference evidence="7 8" key="1">
    <citation type="submission" date="2024-06" db="EMBL/GenBank/DDBJ databases">
        <title>Sorghum-associated microbial communities from plants grown in Nebraska, USA.</title>
        <authorList>
            <person name="Schachtman D."/>
        </authorList>
    </citation>
    <scope>NUCLEOTIDE SEQUENCE [LARGE SCALE GENOMIC DNA]</scope>
    <source>
        <strain evidence="7 8">2709</strain>
    </source>
</reference>
<dbReference type="PROSITE" id="PS00211">
    <property type="entry name" value="ABC_TRANSPORTER_1"/>
    <property type="match status" value="2"/>
</dbReference>
<dbReference type="PROSITE" id="PS50893">
    <property type="entry name" value="ABC_TRANSPORTER_2"/>
    <property type="match status" value="2"/>
</dbReference>
<evidence type="ECO:0000256" key="4">
    <source>
        <dbReference type="ARBA" id="ARBA00022840"/>
    </source>
</evidence>